<name>A0AA88RPW1_9ASTE</name>
<evidence type="ECO:0000313" key="1">
    <source>
        <dbReference type="EMBL" id="KAK2989829.1"/>
    </source>
</evidence>
<dbReference type="Proteomes" id="UP001187471">
    <property type="component" value="Unassembled WGS sequence"/>
</dbReference>
<sequence length="149" mass="16488">MSSVVLMLGSDGGLPSPKQPGFFTERSTIVEKSDSHTMSSNKEYTITISSTVGRLLPPLPLFFPDGVITPTTGPPPCCRRPNQRSLRKFILKLDLHHDKGKRKARKTVFILAEENDLSSDSDTSHKDSVELEINYKFHSAGKKRGGLAY</sequence>
<dbReference type="EMBL" id="JAVXUO010000696">
    <property type="protein sequence ID" value="KAK2989829.1"/>
    <property type="molecule type" value="Genomic_DNA"/>
</dbReference>
<evidence type="ECO:0000313" key="2">
    <source>
        <dbReference type="Proteomes" id="UP001187471"/>
    </source>
</evidence>
<dbReference type="AlphaFoldDB" id="A0AA88RPW1"/>
<keyword evidence="2" id="KW-1185">Reference proteome</keyword>
<gene>
    <name evidence="1" type="ORF">RJ640_029557</name>
</gene>
<organism evidence="1 2">
    <name type="scientific">Escallonia rubra</name>
    <dbReference type="NCBI Taxonomy" id="112253"/>
    <lineage>
        <taxon>Eukaryota</taxon>
        <taxon>Viridiplantae</taxon>
        <taxon>Streptophyta</taxon>
        <taxon>Embryophyta</taxon>
        <taxon>Tracheophyta</taxon>
        <taxon>Spermatophyta</taxon>
        <taxon>Magnoliopsida</taxon>
        <taxon>eudicotyledons</taxon>
        <taxon>Gunneridae</taxon>
        <taxon>Pentapetalae</taxon>
        <taxon>asterids</taxon>
        <taxon>campanulids</taxon>
        <taxon>Escalloniales</taxon>
        <taxon>Escalloniaceae</taxon>
        <taxon>Escallonia</taxon>
    </lineage>
</organism>
<comment type="caution">
    <text evidence="1">The sequence shown here is derived from an EMBL/GenBank/DDBJ whole genome shotgun (WGS) entry which is preliminary data.</text>
</comment>
<reference evidence="1" key="1">
    <citation type="submission" date="2022-12" db="EMBL/GenBank/DDBJ databases">
        <title>Draft genome assemblies for two species of Escallonia (Escalloniales).</title>
        <authorList>
            <person name="Chanderbali A."/>
            <person name="Dervinis C."/>
            <person name="Anghel I."/>
            <person name="Soltis D."/>
            <person name="Soltis P."/>
            <person name="Zapata F."/>
        </authorList>
    </citation>
    <scope>NUCLEOTIDE SEQUENCE</scope>
    <source>
        <strain evidence="1">UCBG92.1500</strain>
        <tissue evidence="1">Leaf</tissue>
    </source>
</reference>
<proteinExistence type="predicted"/>
<protein>
    <submittedName>
        <fullName evidence="1">Uncharacterized protein</fullName>
    </submittedName>
</protein>
<accession>A0AA88RPW1</accession>